<dbReference type="SMART" id="SM00708">
    <property type="entry name" value="PhBP"/>
    <property type="match status" value="1"/>
</dbReference>
<keyword evidence="1" id="KW-0732">Signal</keyword>
<dbReference type="GeneID" id="107263870"/>
<organism evidence="2 3">
    <name type="scientific">Cephus cinctus</name>
    <name type="common">Wheat stem sawfly</name>
    <dbReference type="NCBI Taxonomy" id="211228"/>
    <lineage>
        <taxon>Eukaryota</taxon>
        <taxon>Metazoa</taxon>
        <taxon>Ecdysozoa</taxon>
        <taxon>Arthropoda</taxon>
        <taxon>Hexapoda</taxon>
        <taxon>Insecta</taxon>
        <taxon>Pterygota</taxon>
        <taxon>Neoptera</taxon>
        <taxon>Endopterygota</taxon>
        <taxon>Hymenoptera</taxon>
        <taxon>Cephoidea</taxon>
        <taxon>Cephidae</taxon>
        <taxon>Cephus</taxon>
    </lineage>
</organism>
<name>A0AAJ7FDY6_CEPCN</name>
<dbReference type="PANTHER" id="PTHR21364">
    <property type="entry name" value="GENERAL ODORANT-BINDING PROTEIN 19A"/>
    <property type="match status" value="1"/>
</dbReference>
<protein>
    <submittedName>
        <fullName evidence="3">General odorant-binding protein 83a-like</fullName>
    </submittedName>
</protein>
<dbReference type="AlphaFoldDB" id="A0AAJ7FDY6"/>
<dbReference type="InterPro" id="IPR036728">
    <property type="entry name" value="PBP_GOBP_sf"/>
</dbReference>
<feature type="signal peptide" evidence="1">
    <location>
        <begin position="1"/>
        <end position="23"/>
    </location>
</feature>
<accession>A0AAJ7FDY6</accession>
<reference evidence="3" key="1">
    <citation type="submission" date="2025-08" db="UniProtKB">
        <authorList>
            <consortium name="RefSeq"/>
        </authorList>
    </citation>
    <scope>IDENTIFICATION</scope>
</reference>
<dbReference type="GO" id="GO:0005549">
    <property type="term" value="F:odorant binding"/>
    <property type="evidence" value="ECO:0007669"/>
    <property type="project" value="InterPro"/>
</dbReference>
<evidence type="ECO:0000313" key="2">
    <source>
        <dbReference type="Proteomes" id="UP000694920"/>
    </source>
</evidence>
<sequence>MDRLVSLTTFLILLIVNTPLIDADRPVFISNAIVQLAKPLTESCKSTTNVTDEQIRKVNTGNFEDGKIIGCYSHCLWQKMDLLDENDNIKTEIIEALLPDEFKGNIIQTLLTCQKRHPPKDDKCDRSFSIQKCYYEISPQTFYML</sequence>
<dbReference type="CDD" id="cd23992">
    <property type="entry name" value="PBP_GOBP"/>
    <property type="match status" value="1"/>
</dbReference>
<evidence type="ECO:0000313" key="3">
    <source>
        <dbReference type="RefSeq" id="XP_015587005.1"/>
    </source>
</evidence>
<dbReference type="InterPro" id="IPR006170">
    <property type="entry name" value="PBP/GOBP"/>
</dbReference>
<keyword evidence="2" id="KW-1185">Reference proteome</keyword>
<dbReference type="Pfam" id="PF01395">
    <property type="entry name" value="PBP_GOBP"/>
    <property type="match status" value="1"/>
</dbReference>
<dbReference type="SUPFAM" id="SSF47565">
    <property type="entry name" value="Insect pheromone/odorant-binding proteins"/>
    <property type="match status" value="1"/>
</dbReference>
<dbReference type="KEGG" id="ccin:107263870"/>
<dbReference type="RefSeq" id="XP_015587005.1">
    <property type="nucleotide sequence ID" value="XM_015731519.1"/>
</dbReference>
<feature type="chain" id="PRO_5042578250" evidence="1">
    <location>
        <begin position="24"/>
        <end position="145"/>
    </location>
</feature>
<dbReference type="PANTHER" id="PTHR21364:SF2">
    <property type="entry name" value="GENERAL ODORANT-BINDING PROTEIN 19A"/>
    <property type="match status" value="1"/>
</dbReference>
<dbReference type="Gene3D" id="1.10.238.20">
    <property type="entry name" value="Pheromone/general odorant binding protein domain"/>
    <property type="match status" value="1"/>
</dbReference>
<evidence type="ECO:0000256" key="1">
    <source>
        <dbReference type="SAM" id="SignalP"/>
    </source>
</evidence>
<gene>
    <name evidence="3" type="primary">LOC107263870</name>
</gene>
<dbReference type="Proteomes" id="UP000694920">
    <property type="component" value="Unplaced"/>
</dbReference>
<proteinExistence type="predicted"/>